<reference evidence="1 2" key="1">
    <citation type="journal article" date="2011" name="Science">
        <title>The Selaginella genome identifies genetic changes associated with the evolution of vascular plants.</title>
        <authorList>
            <person name="Banks J.A."/>
            <person name="Nishiyama T."/>
            <person name="Hasebe M."/>
            <person name="Bowman J.L."/>
            <person name="Gribskov M."/>
            <person name="dePamphilis C."/>
            <person name="Albert V.A."/>
            <person name="Aono N."/>
            <person name="Aoyama T."/>
            <person name="Ambrose B.A."/>
            <person name="Ashton N.W."/>
            <person name="Axtell M.J."/>
            <person name="Barker E."/>
            <person name="Barker M.S."/>
            <person name="Bennetzen J.L."/>
            <person name="Bonawitz N.D."/>
            <person name="Chapple C."/>
            <person name="Cheng C."/>
            <person name="Correa L.G."/>
            <person name="Dacre M."/>
            <person name="DeBarry J."/>
            <person name="Dreyer I."/>
            <person name="Elias M."/>
            <person name="Engstrom E.M."/>
            <person name="Estelle M."/>
            <person name="Feng L."/>
            <person name="Finet C."/>
            <person name="Floyd S.K."/>
            <person name="Frommer W.B."/>
            <person name="Fujita T."/>
            <person name="Gramzow L."/>
            <person name="Gutensohn M."/>
            <person name="Harholt J."/>
            <person name="Hattori M."/>
            <person name="Heyl A."/>
            <person name="Hirai T."/>
            <person name="Hiwatashi Y."/>
            <person name="Ishikawa M."/>
            <person name="Iwata M."/>
            <person name="Karol K.G."/>
            <person name="Koehler B."/>
            <person name="Kolukisaoglu U."/>
            <person name="Kubo M."/>
            <person name="Kurata T."/>
            <person name="Lalonde S."/>
            <person name="Li K."/>
            <person name="Li Y."/>
            <person name="Litt A."/>
            <person name="Lyons E."/>
            <person name="Manning G."/>
            <person name="Maruyama T."/>
            <person name="Michael T.P."/>
            <person name="Mikami K."/>
            <person name="Miyazaki S."/>
            <person name="Morinaga S."/>
            <person name="Murata T."/>
            <person name="Mueller-Roeber B."/>
            <person name="Nelson D.R."/>
            <person name="Obara M."/>
            <person name="Oguri Y."/>
            <person name="Olmstead R.G."/>
            <person name="Onodera N."/>
            <person name="Petersen B.L."/>
            <person name="Pils B."/>
            <person name="Prigge M."/>
            <person name="Rensing S.A."/>
            <person name="Riano-Pachon D.M."/>
            <person name="Roberts A.W."/>
            <person name="Sato Y."/>
            <person name="Scheller H.V."/>
            <person name="Schulz B."/>
            <person name="Schulz C."/>
            <person name="Shakirov E.V."/>
            <person name="Shibagaki N."/>
            <person name="Shinohara N."/>
            <person name="Shippen D.E."/>
            <person name="Soerensen I."/>
            <person name="Sotooka R."/>
            <person name="Sugimoto N."/>
            <person name="Sugita M."/>
            <person name="Sumikawa N."/>
            <person name="Tanurdzic M."/>
            <person name="Theissen G."/>
            <person name="Ulvskov P."/>
            <person name="Wakazuki S."/>
            <person name="Weng J.K."/>
            <person name="Willats W.W."/>
            <person name="Wipf D."/>
            <person name="Wolf P.G."/>
            <person name="Yang L."/>
            <person name="Zimmer A.D."/>
            <person name="Zhu Q."/>
            <person name="Mitros T."/>
            <person name="Hellsten U."/>
            <person name="Loque D."/>
            <person name="Otillar R."/>
            <person name="Salamov A."/>
            <person name="Schmutz J."/>
            <person name="Shapiro H."/>
            <person name="Lindquist E."/>
            <person name="Lucas S."/>
            <person name="Rokhsar D."/>
            <person name="Grigoriev I.V."/>
        </authorList>
    </citation>
    <scope>NUCLEOTIDE SEQUENCE [LARGE SCALE GENOMIC DNA]</scope>
</reference>
<sequence>MVRSRAGVVCSSLIPRKVMETGMEVMETDGKKTGKKKRGVVAAAGAGAASRQATDITEKRTELEQMAGRKQRAENGGQEIRTRESFFFPEGDYYSTISSSKTEPSQNVAGSSGVLGVGCQFLRCYAM</sequence>
<dbReference type="Proteomes" id="UP000001514">
    <property type="component" value="Unassembled WGS sequence"/>
</dbReference>
<dbReference type="Gramene" id="EFJ21950">
    <property type="protein sequence ID" value="EFJ21950"/>
    <property type="gene ID" value="SELMODRAFT_416855"/>
</dbReference>
<evidence type="ECO:0000313" key="1">
    <source>
        <dbReference type="EMBL" id="EFJ21950.1"/>
    </source>
</evidence>
<dbReference type="AlphaFoldDB" id="D8S0L8"/>
<dbReference type="InParanoid" id="D8S0L8"/>
<organism evidence="2">
    <name type="scientific">Selaginella moellendorffii</name>
    <name type="common">Spikemoss</name>
    <dbReference type="NCBI Taxonomy" id="88036"/>
    <lineage>
        <taxon>Eukaryota</taxon>
        <taxon>Viridiplantae</taxon>
        <taxon>Streptophyta</taxon>
        <taxon>Embryophyta</taxon>
        <taxon>Tracheophyta</taxon>
        <taxon>Lycopodiopsida</taxon>
        <taxon>Selaginellales</taxon>
        <taxon>Selaginellaceae</taxon>
        <taxon>Selaginella</taxon>
    </lineage>
</organism>
<evidence type="ECO:0000313" key="2">
    <source>
        <dbReference type="Proteomes" id="UP000001514"/>
    </source>
</evidence>
<dbReference type="KEGG" id="smo:SELMODRAFT_416855"/>
<keyword evidence="2" id="KW-1185">Reference proteome</keyword>
<gene>
    <name evidence="1" type="ORF">SELMODRAFT_416855</name>
</gene>
<dbReference type="HOGENOM" id="CLU_1974363_0_0_1"/>
<protein>
    <submittedName>
        <fullName evidence="1">Uncharacterized protein</fullName>
    </submittedName>
</protein>
<name>D8S0L8_SELML</name>
<proteinExistence type="predicted"/>
<accession>D8S0L8</accession>
<dbReference type="EMBL" id="GL377597">
    <property type="protein sequence ID" value="EFJ21950.1"/>
    <property type="molecule type" value="Genomic_DNA"/>
</dbReference>